<dbReference type="InterPro" id="IPR025332">
    <property type="entry name" value="DUF4238"/>
</dbReference>
<dbReference type="Proteomes" id="UP001279660">
    <property type="component" value="Unassembled WGS sequence"/>
</dbReference>
<dbReference type="EMBL" id="JAWXXV010000001">
    <property type="protein sequence ID" value="MDX5985585.1"/>
    <property type="molecule type" value="Genomic_DNA"/>
</dbReference>
<sequence length="282" mass="32568">MPQFYLKRWAGQDQRLERYTRPTPNKITVRRSFPSETGFEVNLYKSPAEKSKSPQWFETEFLQHLDNHTALVFEKLNASPPLNLDEEEHSILSVFVRSMTYRSPEMLAALKNSGAREWQKVVDSIEGIYDTIKSSKDPKTYKDFIESVNAKNIESSVINIFPRLFTSEKVGQVLNNLPKRLIDTPDHTPEFLISDDPLIRTNGILVENGHFALPISPRRLLVMAWKTKTLDVISQQSPTELVTNVNRWIVESARHFVGARDRSQDRFIRNRFGSDPKPPISR</sequence>
<gene>
    <name evidence="1" type="ORF">SIL82_15115</name>
</gene>
<reference evidence="1 2" key="1">
    <citation type="submission" date="2023-11" db="EMBL/GenBank/DDBJ databases">
        <title>MicrobeMod: A computational toolkit for identifying prokaryotic methylation and restriction-modification with nanopore sequencing.</title>
        <authorList>
            <person name="Crits-Christoph A."/>
            <person name="Kang S.C."/>
            <person name="Lee H."/>
            <person name="Ostrov N."/>
        </authorList>
    </citation>
    <scope>NUCLEOTIDE SEQUENCE [LARGE SCALE GENOMIC DNA]</scope>
    <source>
        <strain evidence="1 2">ATCC 14820</strain>
    </source>
</reference>
<accession>A0ABU4PPN4</accession>
<protein>
    <submittedName>
        <fullName evidence="1">DUF4238 domain-containing protein</fullName>
    </submittedName>
</protein>
<keyword evidence="2" id="KW-1185">Reference proteome</keyword>
<dbReference type="RefSeq" id="WP_245535639.1">
    <property type="nucleotide sequence ID" value="NZ_JAWXXV010000001.1"/>
</dbReference>
<evidence type="ECO:0000313" key="2">
    <source>
        <dbReference type="Proteomes" id="UP001279660"/>
    </source>
</evidence>
<name>A0ABU4PPN4_9SPHN</name>
<comment type="caution">
    <text evidence="1">The sequence shown here is derived from an EMBL/GenBank/DDBJ whole genome shotgun (WGS) entry which is preliminary data.</text>
</comment>
<proteinExistence type="predicted"/>
<dbReference type="Pfam" id="PF14022">
    <property type="entry name" value="DUF4238"/>
    <property type="match status" value="1"/>
</dbReference>
<evidence type="ECO:0000313" key="1">
    <source>
        <dbReference type="EMBL" id="MDX5985585.1"/>
    </source>
</evidence>
<organism evidence="1 2">
    <name type="scientific">Sphingomonas echinoides</name>
    <dbReference type="NCBI Taxonomy" id="59803"/>
    <lineage>
        <taxon>Bacteria</taxon>
        <taxon>Pseudomonadati</taxon>
        <taxon>Pseudomonadota</taxon>
        <taxon>Alphaproteobacteria</taxon>
        <taxon>Sphingomonadales</taxon>
        <taxon>Sphingomonadaceae</taxon>
        <taxon>Sphingomonas</taxon>
    </lineage>
</organism>